<proteinExistence type="predicted"/>
<evidence type="ECO:0000313" key="2">
    <source>
        <dbReference type="Proteomes" id="UP000307000"/>
    </source>
</evidence>
<keyword evidence="1" id="KW-0378">Hydrolase</keyword>
<dbReference type="GO" id="GO:0016787">
    <property type="term" value="F:hydrolase activity"/>
    <property type="evidence" value="ECO:0007669"/>
    <property type="project" value="UniProtKB-KW"/>
</dbReference>
<name>A0A5B7WWE9_9MICC</name>
<reference evidence="1 2" key="1">
    <citation type="submission" date="2018-12" db="EMBL/GenBank/DDBJ databases">
        <title>Complete Genome Sequence of Glutamicibacter creatinolyticus strain LGCM259,isolated from an abscess of a 12-year-old mare in Italy.</title>
        <authorList>
            <person name="Santos R.G."/>
            <person name="Silva A.L."/>
            <person name="Seyffert N."/>
            <person name="Castro T.L.P."/>
            <person name="Attili A.R."/>
            <person name="Rifici C."/>
            <person name="Mazzullo G."/>
            <person name="Brenig B."/>
            <person name="Venanzi F."/>
            <person name="Azevedo V."/>
        </authorList>
    </citation>
    <scope>NUCLEOTIDE SEQUENCE [LARGE SCALE GENOMIC DNA]</scope>
    <source>
        <strain evidence="1 2">LGCM 259</strain>
    </source>
</reference>
<dbReference type="Proteomes" id="UP000307000">
    <property type="component" value="Chromosome"/>
</dbReference>
<dbReference type="EMBL" id="CP034412">
    <property type="protein sequence ID" value="QCY48338.1"/>
    <property type="molecule type" value="Genomic_DNA"/>
</dbReference>
<gene>
    <name evidence="1" type="ORF">GcLGCM259_2631</name>
</gene>
<keyword evidence="2" id="KW-1185">Reference proteome</keyword>
<protein>
    <submittedName>
        <fullName evidence="1">Glycoside hydrolase family 15 protein</fullName>
    </submittedName>
</protein>
<dbReference type="KEGG" id="gcr:GcLGCM259_2631"/>
<dbReference type="AlphaFoldDB" id="A0A5B7WWE9"/>
<sequence>MTFEPLPPDTEVSEVDLVDQRLEVDPDIEDEQIPPLHTANAPVNEADWIDQKITVQLDDPGEEVV</sequence>
<accession>A0A5B7WWE9</accession>
<organism evidence="1 2">
    <name type="scientific">Glutamicibacter creatinolyticus</name>
    <dbReference type="NCBI Taxonomy" id="162496"/>
    <lineage>
        <taxon>Bacteria</taxon>
        <taxon>Bacillati</taxon>
        <taxon>Actinomycetota</taxon>
        <taxon>Actinomycetes</taxon>
        <taxon>Micrococcales</taxon>
        <taxon>Micrococcaceae</taxon>
        <taxon>Glutamicibacter</taxon>
    </lineage>
</organism>
<evidence type="ECO:0000313" key="1">
    <source>
        <dbReference type="EMBL" id="QCY48338.1"/>
    </source>
</evidence>